<evidence type="ECO:0000313" key="2">
    <source>
        <dbReference type="Proteomes" id="UP001259982"/>
    </source>
</evidence>
<dbReference type="InterPro" id="IPR018531">
    <property type="entry name" value="DUF1993"/>
</dbReference>
<keyword evidence="2" id="KW-1185">Reference proteome</keyword>
<accession>A0ABU3B6V2</accession>
<protein>
    <submittedName>
        <fullName evidence="1">DUF1993 domain-containing protein</fullName>
    </submittedName>
</protein>
<dbReference type="Pfam" id="PF09351">
    <property type="entry name" value="DUF1993"/>
    <property type="match status" value="1"/>
</dbReference>
<proteinExistence type="predicted"/>
<dbReference type="InterPro" id="IPR034660">
    <property type="entry name" value="DinB/YfiT-like"/>
</dbReference>
<name>A0ABU3B6V2_9GAMM</name>
<dbReference type="Gene3D" id="1.20.120.450">
    <property type="entry name" value="dinb family like domain"/>
    <property type="match status" value="1"/>
</dbReference>
<evidence type="ECO:0000313" key="1">
    <source>
        <dbReference type="EMBL" id="MDT0618177.1"/>
    </source>
</evidence>
<gene>
    <name evidence="1" type="ORF">RM531_06800</name>
</gene>
<dbReference type="Proteomes" id="UP001259982">
    <property type="component" value="Unassembled WGS sequence"/>
</dbReference>
<dbReference type="EMBL" id="JAVRHY010000005">
    <property type="protein sequence ID" value="MDT0618177.1"/>
    <property type="molecule type" value="Genomic_DNA"/>
</dbReference>
<sequence>MNIDMYSASIPVFDRFLANLSGLLDKAEAHAESQDMADTKYVVSRLYADMAPLSSNVQFACDTARRCAARLAGEDPGSEADDEATLDELRARIRRTRDYLAGVDADRIRGTEDKTVLLETPMVTMEFTGHDYLLNFALPNFFFHVSISHGILRQQGVPIGKMDFMGAA</sequence>
<comment type="caution">
    <text evidence="1">The sequence shown here is derived from an EMBL/GenBank/DDBJ whole genome shotgun (WGS) entry which is preliminary data.</text>
</comment>
<dbReference type="PANTHER" id="PTHR36922">
    <property type="entry name" value="BLL2446 PROTEIN"/>
    <property type="match status" value="1"/>
</dbReference>
<organism evidence="1 2">
    <name type="scientific">Spectribacter acetivorans</name>
    <dbReference type="NCBI Taxonomy" id="3075603"/>
    <lineage>
        <taxon>Bacteria</taxon>
        <taxon>Pseudomonadati</taxon>
        <taxon>Pseudomonadota</taxon>
        <taxon>Gammaproteobacteria</taxon>
        <taxon>Salinisphaerales</taxon>
        <taxon>Salinisphaeraceae</taxon>
        <taxon>Spectribacter</taxon>
    </lineage>
</organism>
<dbReference type="RefSeq" id="WP_311658256.1">
    <property type="nucleotide sequence ID" value="NZ_JAVRHY010000005.1"/>
</dbReference>
<reference evidence="1 2" key="1">
    <citation type="submission" date="2023-09" db="EMBL/GenBank/DDBJ databases">
        <authorList>
            <person name="Rey-Velasco X."/>
        </authorList>
    </citation>
    <scope>NUCLEOTIDE SEQUENCE [LARGE SCALE GENOMIC DNA]</scope>
    <source>
        <strain evidence="1 2">P385</strain>
    </source>
</reference>
<dbReference type="PANTHER" id="PTHR36922:SF1">
    <property type="entry name" value="DUF1993 DOMAIN-CONTAINING PROTEIN"/>
    <property type="match status" value="1"/>
</dbReference>
<dbReference type="SUPFAM" id="SSF109854">
    <property type="entry name" value="DinB/YfiT-like putative metalloenzymes"/>
    <property type="match status" value="1"/>
</dbReference>